<comment type="caution">
    <text evidence="1">The sequence shown here is derived from an EMBL/GenBank/DDBJ whole genome shotgun (WGS) entry which is preliminary data.</text>
</comment>
<dbReference type="RefSeq" id="WP_246112435.1">
    <property type="nucleotide sequence ID" value="NZ_SJPK01000001.1"/>
</dbReference>
<dbReference type="EMBL" id="SJPK01000001">
    <property type="protein sequence ID" value="TWT75306.1"/>
    <property type="molecule type" value="Genomic_DNA"/>
</dbReference>
<dbReference type="AlphaFoldDB" id="A0A5C5YK67"/>
<organism evidence="1 2">
    <name type="scientific">Allorhodopirellula solitaria</name>
    <dbReference type="NCBI Taxonomy" id="2527987"/>
    <lineage>
        <taxon>Bacteria</taxon>
        <taxon>Pseudomonadati</taxon>
        <taxon>Planctomycetota</taxon>
        <taxon>Planctomycetia</taxon>
        <taxon>Pirellulales</taxon>
        <taxon>Pirellulaceae</taxon>
        <taxon>Allorhodopirellula</taxon>
    </lineage>
</organism>
<reference evidence="1 2" key="1">
    <citation type="submission" date="2019-02" db="EMBL/GenBank/DDBJ databases">
        <title>Deep-cultivation of Planctomycetes and their phenomic and genomic characterization uncovers novel biology.</title>
        <authorList>
            <person name="Wiegand S."/>
            <person name="Jogler M."/>
            <person name="Boedeker C."/>
            <person name="Pinto D."/>
            <person name="Vollmers J."/>
            <person name="Rivas-Marin E."/>
            <person name="Kohn T."/>
            <person name="Peeters S.H."/>
            <person name="Heuer A."/>
            <person name="Rast P."/>
            <person name="Oberbeckmann S."/>
            <person name="Bunk B."/>
            <person name="Jeske O."/>
            <person name="Meyerdierks A."/>
            <person name="Storesund J.E."/>
            <person name="Kallscheuer N."/>
            <person name="Luecker S."/>
            <person name="Lage O.M."/>
            <person name="Pohl T."/>
            <person name="Merkel B.J."/>
            <person name="Hornburger P."/>
            <person name="Mueller R.-W."/>
            <person name="Bruemmer F."/>
            <person name="Labrenz M."/>
            <person name="Spormann A.M."/>
            <person name="Op Den Camp H."/>
            <person name="Overmann J."/>
            <person name="Amann R."/>
            <person name="Jetten M.S.M."/>
            <person name="Mascher T."/>
            <person name="Medema M.H."/>
            <person name="Devos D.P."/>
            <person name="Kaster A.-K."/>
            <person name="Ovreas L."/>
            <person name="Rohde M."/>
            <person name="Galperin M.Y."/>
            <person name="Jogler C."/>
        </authorList>
    </citation>
    <scope>NUCLEOTIDE SEQUENCE [LARGE SCALE GENOMIC DNA]</scope>
    <source>
        <strain evidence="1 2">CA85</strain>
    </source>
</reference>
<proteinExistence type="predicted"/>
<evidence type="ECO:0000313" key="2">
    <source>
        <dbReference type="Proteomes" id="UP000318053"/>
    </source>
</evidence>
<keyword evidence="2" id="KW-1185">Reference proteome</keyword>
<accession>A0A5C5YK67</accession>
<gene>
    <name evidence="1" type="ORF">CA85_05960</name>
</gene>
<dbReference type="Proteomes" id="UP000318053">
    <property type="component" value="Unassembled WGS sequence"/>
</dbReference>
<evidence type="ECO:0000313" key="1">
    <source>
        <dbReference type="EMBL" id="TWT75306.1"/>
    </source>
</evidence>
<protein>
    <submittedName>
        <fullName evidence="1">Uncharacterized protein</fullName>
    </submittedName>
</protein>
<name>A0A5C5YK67_9BACT</name>
<sequence>MQSKRTKPTRAFHPWLFSLLTLPVVAVLLGLTGSGIALACPFCSAISQTLRQEMEIMDAVVIASAMQSDATRNADTGEVEMKIETVLKGSSHVEAGQTVTAVYFGDVAKGRRFLLSGADPNDMQWSCLPLTPRAEQYVIRIPDMAKKEGPERLRFYMLYLQDDDSMLARDAYDEFAVSPYADVQAIREDMDHDQLITWIQDESLSPDRKRLYLTMLGVCGTTEDLPMLEEMLKSTQKTARTGMDALIACYLTLAGESGLELINEQFLLNKQASYADTYAAIMAIRFHGTEGGVIARSALVESLHHILDRDDLADLVIPDLARWEDWSQVEKLKDLFLNADPENNWVRVPVVNYLRACPKPEAAEALEELEKADPASVRRANTFFAVPKPAADTVQPSKQ</sequence>